<dbReference type="AlphaFoldDB" id="A0A0A9G6E2"/>
<proteinExistence type="predicted"/>
<dbReference type="EMBL" id="GBRH01177829">
    <property type="protein sequence ID" value="JAE20067.1"/>
    <property type="molecule type" value="Transcribed_RNA"/>
</dbReference>
<evidence type="ECO:0000313" key="1">
    <source>
        <dbReference type="EMBL" id="JAE20067.1"/>
    </source>
</evidence>
<name>A0A0A9G6E2_ARUDO</name>
<reference evidence="1" key="1">
    <citation type="submission" date="2014-09" db="EMBL/GenBank/DDBJ databases">
        <authorList>
            <person name="Magalhaes I.L.F."/>
            <person name="Oliveira U."/>
            <person name="Santos F.R."/>
            <person name="Vidigal T.H.D.A."/>
            <person name="Brescovit A.D."/>
            <person name="Santos A.J."/>
        </authorList>
    </citation>
    <scope>NUCLEOTIDE SEQUENCE</scope>
    <source>
        <tissue evidence="1">Shoot tissue taken approximately 20 cm above the soil surface</tissue>
    </source>
</reference>
<protein>
    <submittedName>
        <fullName evidence="1">Uncharacterized protein</fullName>
    </submittedName>
</protein>
<reference evidence="1" key="2">
    <citation type="journal article" date="2015" name="Data Brief">
        <title>Shoot transcriptome of the giant reed, Arundo donax.</title>
        <authorList>
            <person name="Barrero R.A."/>
            <person name="Guerrero F.D."/>
            <person name="Moolhuijzen P."/>
            <person name="Goolsby J.A."/>
            <person name="Tidwell J."/>
            <person name="Bellgard S.E."/>
            <person name="Bellgard M.I."/>
        </authorList>
    </citation>
    <scope>NUCLEOTIDE SEQUENCE</scope>
    <source>
        <tissue evidence="1">Shoot tissue taken approximately 20 cm above the soil surface</tissue>
    </source>
</reference>
<accession>A0A0A9G6E2</accession>
<sequence>MPGRPLLLLPSGRLLLRGTALDATRQQGKLPHGRMELNSS</sequence>
<organism evidence="1">
    <name type="scientific">Arundo donax</name>
    <name type="common">Giant reed</name>
    <name type="synonym">Donax arundinaceus</name>
    <dbReference type="NCBI Taxonomy" id="35708"/>
    <lineage>
        <taxon>Eukaryota</taxon>
        <taxon>Viridiplantae</taxon>
        <taxon>Streptophyta</taxon>
        <taxon>Embryophyta</taxon>
        <taxon>Tracheophyta</taxon>
        <taxon>Spermatophyta</taxon>
        <taxon>Magnoliopsida</taxon>
        <taxon>Liliopsida</taxon>
        <taxon>Poales</taxon>
        <taxon>Poaceae</taxon>
        <taxon>PACMAD clade</taxon>
        <taxon>Arundinoideae</taxon>
        <taxon>Arundineae</taxon>
        <taxon>Arundo</taxon>
    </lineage>
</organism>